<organism evidence="9 10">
    <name type="scientific">Batillaria attramentaria</name>
    <dbReference type="NCBI Taxonomy" id="370345"/>
    <lineage>
        <taxon>Eukaryota</taxon>
        <taxon>Metazoa</taxon>
        <taxon>Spiralia</taxon>
        <taxon>Lophotrochozoa</taxon>
        <taxon>Mollusca</taxon>
        <taxon>Gastropoda</taxon>
        <taxon>Caenogastropoda</taxon>
        <taxon>Sorbeoconcha</taxon>
        <taxon>Cerithioidea</taxon>
        <taxon>Batillariidae</taxon>
        <taxon>Batillaria</taxon>
    </lineage>
</organism>
<dbReference type="Proteomes" id="UP001519460">
    <property type="component" value="Unassembled WGS sequence"/>
</dbReference>
<dbReference type="InterPro" id="IPR000488">
    <property type="entry name" value="Death_dom"/>
</dbReference>
<accession>A0ABD0JVR0</accession>
<evidence type="ECO:0000256" key="3">
    <source>
        <dbReference type="ARBA" id="ARBA00022692"/>
    </source>
</evidence>
<feature type="transmembrane region" description="Helical" evidence="6">
    <location>
        <begin position="74"/>
        <end position="96"/>
    </location>
</feature>
<comment type="caution">
    <text evidence="9">The sequence shown here is derived from an EMBL/GenBank/DDBJ whole genome shotgun (WGS) entry which is preliminary data.</text>
</comment>
<dbReference type="SMART" id="SM00218">
    <property type="entry name" value="ZU5"/>
    <property type="match status" value="1"/>
</dbReference>
<comment type="caution">
    <text evidence="6">Lacks conserved residue(s) required for the propagation of feature annotation.</text>
</comment>
<feature type="domain" description="ZU5" evidence="8">
    <location>
        <begin position="357"/>
        <end position="497"/>
    </location>
</feature>
<name>A0ABD0JVR0_9CAEN</name>
<dbReference type="Pfam" id="PF00531">
    <property type="entry name" value="Death"/>
    <property type="match status" value="1"/>
</dbReference>
<keyword evidence="4 6" id="KW-1133">Transmembrane helix</keyword>
<feature type="region of interest" description="Disordered" evidence="7">
    <location>
        <begin position="200"/>
        <end position="243"/>
    </location>
</feature>
<comment type="similarity">
    <text evidence="2 6">Belongs to the unc-5 family.</text>
</comment>
<dbReference type="PROSITE" id="PS51145">
    <property type="entry name" value="ZU5"/>
    <property type="match status" value="1"/>
</dbReference>
<dbReference type="InterPro" id="IPR011029">
    <property type="entry name" value="DEATH-like_dom_sf"/>
</dbReference>
<dbReference type="InterPro" id="IPR037936">
    <property type="entry name" value="UNC5A-D"/>
</dbReference>
<dbReference type="InterPro" id="IPR033772">
    <property type="entry name" value="UPA"/>
</dbReference>
<dbReference type="SUPFAM" id="SSF47986">
    <property type="entry name" value="DEATH domain"/>
    <property type="match status" value="1"/>
</dbReference>
<dbReference type="PANTHER" id="PTHR12582">
    <property type="entry name" value="NETRIN RECEPTOR UNC5"/>
    <property type="match status" value="1"/>
</dbReference>
<keyword evidence="10" id="KW-1185">Reference proteome</keyword>
<evidence type="ECO:0000256" key="4">
    <source>
        <dbReference type="ARBA" id="ARBA00022989"/>
    </source>
</evidence>
<feature type="compositionally biased region" description="Polar residues" evidence="7">
    <location>
        <begin position="223"/>
        <end position="241"/>
    </location>
</feature>
<dbReference type="Gene3D" id="1.10.533.10">
    <property type="entry name" value="Death Domain, Fas"/>
    <property type="match status" value="1"/>
</dbReference>
<evidence type="ECO:0000256" key="7">
    <source>
        <dbReference type="SAM" id="MobiDB-lite"/>
    </source>
</evidence>
<comment type="function">
    <text evidence="6">Receptor for netrin required for axon guidance. Mediates axon repulsion of neuronal growth cones in the developing nervous system upon ligand binding.</text>
</comment>
<evidence type="ECO:0000256" key="5">
    <source>
        <dbReference type="ARBA" id="ARBA00023136"/>
    </source>
</evidence>
<reference evidence="9 10" key="1">
    <citation type="journal article" date="2023" name="Sci. Data">
        <title>Genome assembly of the Korean intertidal mud-creeper Batillaria attramentaria.</title>
        <authorList>
            <person name="Patra A.K."/>
            <person name="Ho P.T."/>
            <person name="Jun S."/>
            <person name="Lee S.J."/>
            <person name="Kim Y."/>
            <person name="Won Y.J."/>
        </authorList>
    </citation>
    <scope>NUCLEOTIDE SEQUENCE [LARGE SCALE GENOMIC DNA]</scope>
    <source>
        <strain evidence="9">Wonlab-2016</strain>
    </source>
</reference>
<keyword evidence="6" id="KW-0675">Receptor</keyword>
<dbReference type="Pfam" id="PF00791">
    <property type="entry name" value="ZU5"/>
    <property type="match status" value="1"/>
</dbReference>
<gene>
    <name evidence="9" type="ORF">BaRGS_00029659</name>
</gene>
<evidence type="ECO:0000256" key="6">
    <source>
        <dbReference type="RuleBase" id="RU367033"/>
    </source>
</evidence>
<keyword evidence="6" id="KW-0217">Developmental protein</keyword>
<dbReference type="GO" id="GO:0005042">
    <property type="term" value="F:netrin receptor activity"/>
    <property type="evidence" value="ECO:0007669"/>
    <property type="project" value="UniProtKB-UniRule"/>
</dbReference>
<evidence type="ECO:0000256" key="1">
    <source>
        <dbReference type="ARBA" id="ARBA00004167"/>
    </source>
</evidence>
<dbReference type="AlphaFoldDB" id="A0ABD0JVR0"/>
<keyword evidence="3 6" id="KW-0812">Transmembrane</keyword>
<keyword evidence="6" id="KW-0393">Immunoglobulin domain</keyword>
<dbReference type="GO" id="GO:0005886">
    <property type="term" value="C:plasma membrane"/>
    <property type="evidence" value="ECO:0007669"/>
    <property type="project" value="UniProtKB-SubCell"/>
</dbReference>
<comment type="subcellular location">
    <subcellularLocation>
        <location evidence="6">Cell membrane</location>
        <topology evidence="6">Single-pass type I membrane protein</topology>
    </subcellularLocation>
    <subcellularLocation>
        <location evidence="1">Membrane</location>
        <topology evidence="1">Single-pass membrane protein</topology>
    </subcellularLocation>
</comment>
<protein>
    <recommendedName>
        <fullName evidence="6">Netrin receptor UNC5</fullName>
    </recommendedName>
</protein>
<sequence>MSDKIDTRLLCLNINTSLPKVIYVSFVWVLAFHAHFVLTGPPPTTMSQPATDPKPRYNAPPDKDSIFEDLDSKLILVIIAVLFFILVIVVLVLVCWKCWCQYHSSPCKPRSGHCACSLCASAHNLRAHPICTSSQNEGGQAMDGIQTIYDPRGFCRCMMRHGCDMQMSQNRTPPPSYPSGLTVSDVHAFGREVEQTCRRGRETPAQHAGNHQHQCPPPRIACTPTQTQQTEAHIPTSLSDSVRTDVSVPLTSHVQDDVTRLRPSGNDVGFPDNLMRSSLASSRTSNLTSDVVFYSPTDDNVLLAGSQVPTRFQQDVTNAPLNIECPGLFEMFPRAVRDLFVPAERSEKRTVAGKLVVSLAREVDHRGDILVLDNMGISLQIPPGAIAYNQKQLVCLVLNWDLTDFPPMDNRQALISPVVYCGPHGLKLEKPCILSYRHCAFDPRMIQVLSSQTELIDQKDWDVMCSDEGGSGTFCATTDECQIRLKHFSLFTSVQTPPEGTTGKKWLQVAAFCAPLQHEVHHYQVRVYFLNKTPCALQWAIQNEAKFGFRLACPERSFLFEGSGEDMHLAVGYISRGWCAIKDDHHHQDQGEDCDRVSFHSVWHGKCPYISFCFKRICISDEARIVTPDDSTTAKSGGVTSSTAVPGKLQPHVSEINLDFSIFQDSGRNNPDHMNILLTEGKDAVTGPSHTNTSAFPKLAEEDENVPGCSQTRYFPTCDKHEVSISMPGIPVETGTIVGKVKINPNAPGSSVLVDFERERDCTELLIPTAGREAGDVFPHELKLKLRLKLDPVCVFGNDWRMLASMVGLDSCIPWLTTQDSPTMKVLTHMENRKMDLACLHRFLHEMGRLDAASIVDDVLRKRNVFREMSEGVEHADDGSALH</sequence>
<evidence type="ECO:0000259" key="8">
    <source>
        <dbReference type="PROSITE" id="PS51145"/>
    </source>
</evidence>
<dbReference type="InterPro" id="IPR000906">
    <property type="entry name" value="ZU5_dom"/>
</dbReference>
<proteinExistence type="inferred from homology"/>
<evidence type="ECO:0000256" key="2">
    <source>
        <dbReference type="ARBA" id="ARBA00009844"/>
    </source>
</evidence>
<evidence type="ECO:0000313" key="10">
    <source>
        <dbReference type="Proteomes" id="UP001519460"/>
    </source>
</evidence>
<feature type="transmembrane region" description="Helical" evidence="6">
    <location>
        <begin position="21"/>
        <end position="38"/>
    </location>
</feature>
<dbReference type="Pfam" id="PF17217">
    <property type="entry name" value="UPA"/>
    <property type="match status" value="1"/>
</dbReference>
<dbReference type="PANTHER" id="PTHR12582:SF41">
    <property type="entry name" value="UNC5C-LIKE PROTEIN"/>
    <property type="match status" value="1"/>
</dbReference>
<dbReference type="EMBL" id="JACVVK020000311">
    <property type="protein sequence ID" value="KAK7479067.1"/>
    <property type="molecule type" value="Genomic_DNA"/>
</dbReference>
<keyword evidence="5 6" id="KW-0472">Membrane</keyword>
<evidence type="ECO:0000313" key="9">
    <source>
        <dbReference type="EMBL" id="KAK7479067.1"/>
    </source>
</evidence>
<dbReference type="Gene3D" id="2.60.220.30">
    <property type="match status" value="1"/>
</dbReference>